<comment type="similarity">
    <text evidence="1">Belongs to the protein kinase superfamily. NEK Ser/Thr protein kinase family. NIMA subfamily.</text>
</comment>
<dbReference type="InterPro" id="IPR051131">
    <property type="entry name" value="NEK_Ser/Thr_kinase_NIMA"/>
</dbReference>
<dbReference type="KEGG" id="dpte:113789923"/>
<feature type="non-terminal residue" evidence="15">
    <location>
        <position position="347"/>
    </location>
</feature>
<keyword evidence="14" id="KW-1185">Reference proteome</keyword>
<evidence type="ECO:0000256" key="1">
    <source>
        <dbReference type="ARBA" id="ARBA00010886"/>
    </source>
</evidence>
<dbReference type="PROSITE" id="PS50011">
    <property type="entry name" value="PROTEIN_KINASE_DOM"/>
    <property type="match status" value="1"/>
</dbReference>
<evidence type="ECO:0000259" key="13">
    <source>
        <dbReference type="PROSITE" id="PS50011"/>
    </source>
</evidence>
<organism evidence="14 15">
    <name type="scientific">Dermatophagoides pteronyssinus</name>
    <name type="common">European house dust mite</name>
    <dbReference type="NCBI Taxonomy" id="6956"/>
    <lineage>
        <taxon>Eukaryota</taxon>
        <taxon>Metazoa</taxon>
        <taxon>Ecdysozoa</taxon>
        <taxon>Arthropoda</taxon>
        <taxon>Chelicerata</taxon>
        <taxon>Arachnida</taxon>
        <taxon>Acari</taxon>
        <taxon>Acariformes</taxon>
        <taxon>Sarcoptiformes</taxon>
        <taxon>Astigmata</taxon>
        <taxon>Psoroptidia</taxon>
        <taxon>Analgoidea</taxon>
        <taxon>Pyroglyphidae</taxon>
        <taxon>Dermatophagoidinae</taxon>
        <taxon>Dermatophagoides</taxon>
    </lineage>
</organism>
<evidence type="ECO:0000256" key="10">
    <source>
        <dbReference type="PIRSR" id="PIRSR000615-1"/>
    </source>
</evidence>
<dbReference type="PROSITE" id="PS00108">
    <property type="entry name" value="PROTEIN_KINASE_ST"/>
    <property type="match status" value="1"/>
</dbReference>
<evidence type="ECO:0000256" key="3">
    <source>
        <dbReference type="ARBA" id="ARBA00022527"/>
    </source>
</evidence>
<accession>A0A6P6XR97</accession>
<feature type="domain" description="Protein kinase" evidence="13">
    <location>
        <begin position="26"/>
        <end position="286"/>
    </location>
</feature>
<evidence type="ECO:0000256" key="11">
    <source>
        <dbReference type="PIRSR" id="PIRSR000615-3"/>
    </source>
</evidence>
<evidence type="ECO:0000256" key="12">
    <source>
        <dbReference type="SAM" id="MobiDB-lite"/>
    </source>
</evidence>
<gene>
    <name evidence="15" type="primary">LOC113789923</name>
</gene>
<dbReference type="GO" id="GO:0004674">
    <property type="term" value="F:protein serine/threonine kinase activity"/>
    <property type="evidence" value="ECO:0007669"/>
    <property type="project" value="UniProtKB-KW"/>
</dbReference>
<dbReference type="PIRSF" id="PIRSF000615">
    <property type="entry name" value="TyrPK_CSF1-R"/>
    <property type="match status" value="1"/>
</dbReference>
<evidence type="ECO:0000256" key="5">
    <source>
        <dbReference type="ARBA" id="ARBA00022741"/>
    </source>
</evidence>
<dbReference type="InterPro" id="IPR000719">
    <property type="entry name" value="Prot_kinase_dom"/>
</dbReference>
<evidence type="ECO:0000256" key="7">
    <source>
        <dbReference type="ARBA" id="ARBA00022840"/>
    </source>
</evidence>
<feature type="binding site" evidence="11">
    <location>
        <position position="158"/>
    </location>
    <ligand>
        <name>Mg(2+)</name>
        <dbReference type="ChEBI" id="CHEBI:18420"/>
    </ligand>
</feature>
<dbReference type="FunFam" id="3.30.200.20:FF:000042">
    <property type="entry name" value="Aurora kinase A"/>
    <property type="match status" value="1"/>
</dbReference>
<feature type="binding site" evidence="11">
    <location>
        <position position="171"/>
    </location>
    <ligand>
        <name>Mg(2+)</name>
        <dbReference type="ChEBI" id="CHEBI:18420"/>
    </ligand>
</feature>
<proteinExistence type="inferred from homology"/>
<evidence type="ECO:0000313" key="15">
    <source>
        <dbReference type="RefSeq" id="XP_027195323.1"/>
    </source>
</evidence>
<evidence type="ECO:0000256" key="4">
    <source>
        <dbReference type="ARBA" id="ARBA00022679"/>
    </source>
</evidence>
<evidence type="ECO:0000256" key="2">
    <source>
        <dbReference type="ARBA" id="ARBA00012513"/>
    </source>
</evidence>
<dbReference type="Proteomes" id="UP000515146">
    <property type="component" value="Unplaced"/>
</dbReference>
<reference evidence="15" key="1">
    <citation type="submission" date="2025-08" db="UniProtKB">
        <authorList>
            <consortium name="RefSeq"/>
        </authorList>
    </citation>
    <scope>IDENTIFICATION</scope>
    <source>
        <strain evidence="15">Airmid</strain>
    </source>
</reference>
<feature type="active site" description="Proton acceptor" evidence="10">
    <location>
        <position position="153"/>
    </location>
</feature>
<dbReference type="GO" id="GO:0005524">
    <property type="term" value="F:ATP binding"/>
    <property type="evidence" value="ECO:0007669"/>
    <property type="project" value="UniProtKB-KW"/>
</dbReference>
<keyword evidence="11" id="KW-0460">Magnesium</keyword>
<dbReference type="SMART" id="SM00220">
    <property type="entry name" value="S_TKc"/>
    <property type="match status" value="1"/>
</dbReference>
<evidence type="ECO:0000313" key="14">
    <source>
        <dbReference type="Proteomes" id="UP000515146"/>
    </source>
</evidence>
<dbReference type="Gene3D" id="1.10.510.10">
    <property type="entry name" value="Transferase(Phosphotransferase) domain 1"/>
    <property type="match status" value="1"/>
</dbReference>
<keyword evidence="6" id="KW-0418">Kinase</keyword>
<dbReference type="RefSeq" id="XP_027195323.1">
    <property type="nucleotide sequence ID" value="XM_027339522.1"/>
</dbReference>
<dbReference type="PANTHER" id="PTHR44899:SF3">
    <property type="entry name" value="SERINE_THREONINE-PROTEIN KINASE NEK1"/>
    <property type="match status" value="1"/>
</dbReference>
<feature type="region of interest" description="Disordered" evidence="12">
    <location>
        <begin position="320"/>
        <end position="347"/>
    </location>
</feature>
<dbReference type="Pfam" id="PF00069">
    <property type="entry name" value="Pkinase"/>
    <property type="match status" value="1"/>
</dbReference>
<name>A0A6P6XR97_DERPT</name>
<dbReference type="InParanoid" id="A0A6P6XR97"/>
<dbReference type="AlphaFoldDB" id="A0A6P6XR97"/>
<dbReference type="GO" id="GO:0046872">
    <property type="term" value="F:metal ion binding"/>
    <property type="evidence" value="ECO:0007669"/>
    <property type="project" value="UniProtKB-KW"/>
</dbReference>
<keyword evidence="5" id="KW-0547">Nucleotide-binding</keyword>
<dbReference type="OMA" id="YACTVAT"/>
<dbReference type="OrthoDB" id="248923at2759"/>
<keyword evidence="3" id="KW-0723">Serine/threonine-protein kinase</keyword>
<dbReference type="InterPro" id="IPR008271">
    <property type="entry name" value="Ser/Thr_kinase_AS"/>
</dbReference>
<comment type="catalytic activity">
    <reaction evidence="8">
        <text>L-threonyl-[protein] + ATP = O-phospho-L-threonyl-[protein] + ADP + H(+)</text>
        <dbReference type="Rhea" id="RHEA:46608"/>
        <dbReference type="Rhea" id="RHEA-COMP:11060"/>
        <dbReference type="Rhea" id="RHEA-COMP:11605"/>
        <dbReference type="ChEBI" id="CHEBI:15378"/>
        <dbReference type="ChEBI" id="CHEBI:30013"/>
        <dbReference type="ChEBI" id="CHEBI:30616"/>
        <dbReference type="ChEBI" id="CHEBI:61977"/>
        <dbReference type="ChEBI" id="CHEBI:456216"/>
        <dbReference type="EC" id="2.7.11.1"/>
    </reaction>
</comment>
<dbReference type="FunFam" id="1.10.510.10:FF:000571">
    <property type="entry name" value="Maternal embryonic leucine zipper kinase"/>
    <property type="match status" value="1"/>
</dbReference>
<dbReference type="PANTHER" id="PTHR44899">
    <property type="entry name" value="CAMK FAMILY PROTEIN KINASE"/>
    <property type="match status" value="1"/>
</dbReference>
<sequence length="347" mass="40830">MMMIMMNNNDNDIDEIRFDDENLKNYDIKKLVGNGEFCDVYKAINRINGQVVALKRLKMRRIQNGQTRMECLREILVLRRLNHSNIIKHLDSFYAHNEIYMVLEYADAGDLSKMIRYLRVNNKLLSEMAILNYFTQICEALDYMHSKFIMHRDIKPANVLVMQNHTVKLADFGFSRLISSNTENVITVVGTPYYMAPERHFQLKYSFSADIWSMGCLLYELIMLYPPFYETNQHINMLIKKITDLDYKPIDSTLYSNGIRQIINNCLRLSPIERLNIQQILEMIRLIQSSHNNEQQNNNNNNDIDFNLILTRQRSKSLGNQIKNDEDNNNNNNDDDEMDSIKQIQSS</sequence>
<dbReference type="InterPro" id="IPR011009">
    <property type="entry name" value="Kinase-like_dom_sf"/>
</dbReference>
<evidence type="ECO:0000256" key="9">
    <source>
        <dbReference type="ARBA" id="ARBA00048679"/>
    </source>
</evidence>
<evidence type="ECO:0000256" key="6">
    <source>
        <dbReference type="ARBA" id="ARBA00022777"/>
    </source>
</evidence>
<protein>
    <recommendedName>
        <fullName evidence="2">non-specific serine/threonine protein kinase</fullName>
        <ecNumber evidence="2">2.7.11.1</ecNumber>
    </recommendedName>
</protein>
<keyword evidence="11" id="KW-0479">Metal-binding</keyword>
<dbReference type="EC" id="2.7.11.1" evidence="2"/>
<keyword evidence="4" id="KW-0808">Transferase</keyword>
<dbReference type="SUPFAM" id="SSF56112">
    <property type="entry name" value="Protein kinase-like (PK-like)"/>
    <property type="match status" value="1"/>
</dbReference>
<comment type="catalytic activity">
    <reaction evidence="9">
        <text>L-seryl-[protein] + ATP = O-phospho-L-seryl-[protein] + ADP + H(+)</text>
        <dbReference type="Rhea" id="RHEA:17989"/>
        <dbReference type="Rhea" id="RHEA-COMP:9863"/>
        <dbReference type="Rhea" id="RHEA-COMP:11604"/>
        <dbReference type="ChEBI" id="CHEBI:15378"/>
        <dbReference type="ChEBI" id="CHEBI:29999"/>
        <dbReference type="ChEBI" id="CHEBI:30616"/>
        <dbReference type="ChEBI" id="CHEBI:83421"/>
        <dbReference type="ChEBI" id="CHEBI:456216"/>
        <dbReference type="EC" id="2.7.11.1"/>
    </reaction>
</comment>
<keyword evidence="7" id="KW-0067">ATP-binding</keyword>
<evidence type="ECO:0000256" key="8">
    <source>
        <dbReference type="ARBA" id="ARBA00047899"/>
    </source>
</evidence>